<protein>
    <recommendedName>
        <fullName evidence="2">Clr5 domain-containing protein</fullName>
    </recommendedName>
</protein>
<dbReference type="EMBL" id="KN832879">
    <property type="protein sequence ID" value="KIM99134.1"/>
    <property type="molecule type" value="Genomic_DNA"/>
</dbReference>
<dbReference type="PANTHER" id="PTHR38788">
    <property type="entry name" value="CLR5 DOMAIN-CONTAINING PROTEIN"/>
    <property type="match status" value="1"/>
</dbReference>
<keyword evidence="4" id="KW-1185">Reference proteome</keyword>
<accession>A0A0C3H7D2</accession>
<dbReference type="HOGENOM" id="CLU_446949_0_0_1"/>
<evidence type="ECO:0000256" key="1">
    <source>
        <dbReference type="SAM" id="MobiDB-lite"/>
    </source>
</evidence>
<feature type="region of interest" description="Disordered" evidence="1">
    <location>
        <begin position="540"/>
        <end position="560"/>
    </location>
</feature>
<dbReference type="Proteomes" id="UP000054321">
    <property type="component" value="Unassembled WGS sequence"/>
</dbReference>
<dbReference type="PANTHER" id="PTHR38788:SF3">
    <property type="entry name" value="CLR5 DOMAIN-CONTAINING PROTEIN"/>
    <property type="match status" value="1"/>
</dbReference>
<gene>
    <name evidence="3" type="ORF">OIDMADRAFT_181566</name>
</gene>
<reference evidence="4" key="2">
    <citation type="submission" date="2015-01" db="EMBL/GenBank/DDBJ databases">
        <title>Evolutionary Origins and Diversification of the Mycorrhizal Mutualists.</title>
        <authorList>
            <consortium name="DOE Joint Genome Institute"/>
            <consortium name="Mycorrhizal Genomics Consortium"/>
            <person name="Kohler A."/>
            <person name="Kuo A."/>
            <person name="Nagy L.G."/>
            <person name="Floudas D."/>
            <person name="Copeland A."/>
            <person name="Barry K.W."/>
            <person name="Cichocki N."/>
            <person name="Veneault-Fourrey C."/>
            <person name="LaButti K."/>
            <person name="Lindquist E.A."/>
            <person name="Lipzen A."/>
            <person name="Lundell T."/>
            <person name="Morin E."/>
            <person name="Murat C."/>
            <person name="Riley R."/>
            <person name="Ohm R."/>
            <person name="Sun H."/>
            <person name="Tunlid A."/>
            <person name="Henrissat B."/>
            <person name="Grigoriev I.V."/>
            <person name="Hibbett D.S."/>
            <person name="Martin F."/>
        </authorList>
    </citation>
    <scope>NUCLEOTIDE SEQUENCE [LARGE SCALE GENOMIC DNA]</scope>
    <source>
        <strain evidence="4">Zn</strain>
    </source>
</reference>
<evidence type="ECO:0000313" key="4">
    <source>
        <dbReference type="Proteomes" id="UP000054321"/>
    </source>
</evidence>
<dbReference type="AlphaFoldDB" id="A0A0C3H7D2"/>
<dbReference type="InParanoid" id="A0A0C3H7D2"/>
<dbReference type="Pfam" id="PF14420">
    <property type="entry name" value="Clr5"/>
    <property type="match status" value="1"/>
</dbReference>
<proteinExistence type="predicted"/>
<evidence type="ECO:0000259" key="2">
    <source>
        <dbReference type="Pfam" id="PF14420"/>
    </source>
</evidence>
<feature type="region of interest" description="Disordered" evidence="1">
    <location>
        <begin position="131"/>
        <end position="164"/>
    </location>
</feature>
<name>A0A0C3H7D2_OIDMZ</name>
<organism evidence="3 4">
    <name type="scientific">Oidiodendron maius (strain Zn)</name>
    <dbReference type="NCBI Taxonomy" id="913774"/>
    <lineage>
        <taxon>Eukaryota</taxon>
        <taxon>Fungi</taxon>
        <taxon>Dikarya</taxon>
        <taxon>Ascomycota</taxon>
        <taxon>Pezizomycotina</taxon>
        <taxon>Leotiomycetes</taxon>
        <taxon>Leotiomycetes incertae sedis</taxon>
        <taxon>Myxotrichaceae</taxon>
        <taxon>Oidiodendron</taxon>
    </lineage>
</organism>
<evidence type="ECO:0000313" key="3">
    <source>
        <dbReference type="EMBL" id="KIM99134.1"/>
    </source>
</evidence>
<dbReference type="InterPro" id="IPR025676">
    <property type="entry name" value="Clr5_dom"/>
</dbReference>
<dbReference type="OrthoDB" id="5986190at2759"/>
<sequence>MAKKSTTTRSTLPRRRYKRVSLREWEEQKDRIRELFIDQGRTHEDLVRILREDHSFSIGLRQLKRKTEEWGFMKNIPNTEMELMVRKTRRRKEELGKATKVMRRHGTGQFQEVSQEKLDRFEQRFRPKAVSSISTSADTPSNIIYHTPSNAGGTSRSNNRNSFQSTSPEIIEFNTSVGQVFNDGAIDGLINQANSPSIYSRSPSVTLRCRDPNKVSRSARNNIFDGNYGVAGQKYNLASLLYADNFGLKHWLVVVHEFNAVVMKDAEFAGCPQSIAARIAQELSHFVMRERQKYIQDNPQMTDSIELRKILTALKLTARWLCRLLIQQRAIQIWEPVLGSEHPKIERIYKNIAIMRLRSPVDLDKDTSRIEDDVSVEEGLNPDRLASLHTISDLLHLEETSPNDMLEKLHTLEKSDLAGRELREEIALLRCGRSRAMLGGYYSFLGRYGDAEKAFQDSSRYMKYEVCTEIKLHRLLWYAEHKTRTRDWDNMRMLLRQAHTIYMENEGFSEFIIAHFPHRFELLCSAASRQVPIDEVVNEPSNSNISGRLRSRTSAASVRQNSLQEPSLLPDLMRPPESPFPLSTGEFSSTISVESWRQFVTFSPTMDSALR</sequence>
<reference evidence="3 4" key="1">
    <citation type="submission" date="2014-04" db="EMBL/GenBank/DDBJ databases">
        <authorList>
            <consortium name="DOE Joint Genome Institute"/>
            <person name="Kuo A."/>
            <person name="Martino E."/>
            <person name="Perotto S."/>
            <person name="Kohler A."/>
            <person name="Nagy L.G."/>
            <person name="Floudas D."/>
            <person name="Copeland A."/>
            <person name="Barry K.W."/>
            <person name="Cichocki N."/>
            <person name="Veneault-Fourrey C."/>
            <person name="LaButti K."/>
            <person name="Lindquist E.A."/>
            <person name="Lipzen A."/>
            <person name="Lundell T."/>
            <person name="Morin E."/>
            <person name="Murat C."/>
            <person name="Sun H."/>
            <person name="Tunlid A."/>
            <person name="Henrissat B."/>
            <person name="Grigoriev I.V."/>
            <person name="Hibbett D.S."/>
            <person name="Martin F."/>
            <person name="Nordberg H.P."/>
            <person name="Cantor M.N."/>
            <person name="Hua S.X."/>
        </authorList>
    </citation>
    <scope>NUCLEOTIDE SEQUENCE [LARGE SCALE GENOMIC DNA]</scope>
    <source>
        <strain evidence="3 4">Zn</strain>
    </source>
</reference>
<feature type="domain" description="Clr5" evidence="2">
    <location>
        <begin position="24"/>
        <end position="74"/>
    </location>
</feature>